<evidence type="ECO:0000313" key="3">
    <source>
        <dbReference type="Proteomes" id="UP000246410"/>
    </source>
</evidence>
<reference evidence="2 3" key="1">
    <citation type="submission" date="2018-05" db="EMBL/GenBank/DDBJ databases">
        <title>Genomic Encyclopedia of Type Strains, Phase IV (KMG-IV): sequencing the most valuable type-strain genomes for metagenomic binning, comparative biology and taxonomic classification.</title>
        <authorList>
            <person name="Goeker M."/>
        </authorList>
    </citation>
    <scope>NUCLEOTIDE SEQUENCE [LARGE SCALE GENOMIC DNA]</scope>
    <source>
        <strain evidence="2 3">DSM 44717</strain>
    </source>
</reference>
<proteinExistence type="predicted"/>
<gene>
    <name evidence="2" type="ORF">DFR69_10897</name>
</gene>
<evidence type="ECO:0000313" key="2">
    <source>
        <dbReference type="EMBL" id="PWV72785.1"/>
    </source>
</evidence>
<comment type="caution">
    <text evidence="2">The sequence shown here is derived from an EMBL/GenBank/DDBJ whole genome shotgun (WGS) entry which is preliminary data.</text>
</comment>
<feature type="transmembrane region" description="Helical" evidence="1">
    <location>
        <begin position="31"/>
        <end position="52"/>
    </location>
</feature>
<keyword evidence="1" id="KW-1133">Transmembrane helix</keyword>
<dbReference type="EMBL" id="QGTL01000008">
    <property type="protein sequence ID" value="PWV72785.1"/>
    <property type="molecule type" value="Genomic_DNA"/>
</dbReference>
<dbReference type="AlphaFoldDB" id="A0A317NCF2"/>
<sequence>MVYFKWFGTVFLAIVSLVVGLVPFIDSWPRWIFVAIGVSAVVAAFFMFPWGGKADQADRNIRQTLTTGNNSRSIQSARDVHLEGGMGDRQ</sequence>
<name>A0A317NCF2_9NOCA</name>
<keyword evidence="1" id="KW-0812">Transmembrane</keyword>
<keyword evidence="1" id="KW-0472">Membrane</keyword>
<dbReference type="RefSeq" id="WP_146229390.1">
    <property type="nucleotide sequence ID" value="NZ_QGTL01000008.1"/>
</dbReference>
<accession>A0A317NCF2</accession>
<feature type="transmembrane region" description="Helical" evidence="1">
    <location>
        <begin position="7"/>
        <end position="25"/>
    </location>
</feature>
<dbReference type="Proteomes" id="UP000246410">
    <property type="component" value="Unassembled WGS sequence"/>
</dbReference>
<organism evidence="2 3">
    <name type="scientific">Nocardia neocaledoniensis</name>
    <dbReference type="NCBI Taxonomy" id="236511"/>
    <lineage>
        <taxon>Bacteria</taxon>
        <taxon>Bacillati</taxon>
        <taxon>Actinomycetota</taxon>
        <taxon>Actinomycetes</taxon>
        <taxon>Mycobacteriales</taxon>
        <taxon>Nocardiaceae</taxon>
        <taxon>Nocardia</taxon>
    </lineage>
</organism>
<keyword evidence="3" id="KW-1185">Reference proteome</keyword>
<protein>
    <submittedName>
        <fullName evidence="2">Uncharacterized protein</fullName>
    </submittedName>
</protein>
<evidence type="ECO:0000256" key="1">
    <source>
        <dbReference type="SAM" id="Phobius"/>
    </source>
</evidence>